<dbReference type="AlphaFoldDB" id="A0A9X0B2L1"/>
<keyword evidence="2" id="KW-0812">Transmembrane</keyword>
<keyword evidence="2" id="KW-1133">Transmembrane helix</keyword>
<protein>
    <recommendedName>
        <fullName evidence="5">DUF1275 domain protein</fullName>
    </recommendedName>
</protein>
<gene>
    <name evidence="3" type="ORF">N7509_008359</name>
</gene>
<keyword evidence="4" id="KW-1185">Reference proteome</keyword>
<dbReference type="RefSeq" id="XP_056483616.1">
    <property type="nucleotide sequence ID" value="XM_056632996.1"/>
</dbReference>
<organism evidence="3 4">
    <name type="scientific">Penicillium cosmopolitanum</name>
    <dbReference type="NCBI Taxonomy" id="1131564"/>
    <lineage>
        <taxon>Eukaryota</taxon>
        <taxon>Fungi</taxon>
        <taxon>Dikarya</taxon>
        <taxon>Ascomycota</taxon>
        <taxon>Pezizomycotina</taxon>
        <taxon>Eurotiomycetes</taxon>
        <taxon>Eurotiomycetidae</taxon>
        <taxon>Eurotiales</taxon>
        <taxon>Aspergillaceae</taxon>
        <taxon>Penicillium</taxon>
    </lineage>
</organism>
<dbReference type="Pfam" id="PF06912">
    <property type="entry name" value="DUF1275"/>
    <property type="match status" value="1"/>
</dbReference>
<dbReference type="PANTHER" id="PTHR37488:SF8">
    <property type="entry name" value="DUF1275 DOMAIN PROTEIN (AFU_ORTHOLOGUE AFUA_5G13060)"/>
    <property type="match status" value="1"/>
</dbReference>
<keyword evidence="2" id="KW-0472">Membrane</keyword>
<name>A0A9X0B2L1_9EURO</name>
<feature type="transmembrane region" description="Helical" evidence="2">
    <location>
        <begin position="93"/>
        <end position="113"/>
    </location>
</feature>
<evidence type="ECO:0000313" key="4">
    <source>
        <dbReference type="Proteomes" id="UP001147747"/>
    </source>
</evidence>
<comment type="caution">
    <text evidence="3">The sequence shown here is derived from an EMBL/GenBank/DDBJ whole genome shotgun (WGS) entry which is preliminary data.</text>
</comment>
<dbReference type="PANTHER" id="PTHR37488">
    <property type="entry name" value="DUF1275 DOMAIN-CONTAINING PROTEIN"/>
    <property type="match status" value="1"/>
</dbReference>
<evidence type="ECO:0000256" key="1">
    <source>
        <dbReference type="SAM" id="MobiDB-lite"/>
    </source>
</evidence>
<feature type="transmembrane region" description="Helical" evidence="2">
    <location>
        <begin position="223"/>
        <end position="242"/>
    </location>
</feature>
<evidence type="ECO:0008006" key="5">
    <source>
        <dbReference type="Google" id="ProtNLM"/>
    </source>
</evidence>
<reference evidence="3" key="1">
    <citation type="submission" date="2022-12" db="EMBL/GenBank/DDBJ databases">
        <authorList>
            <person name="Petersen C."/>
        </authorList>
    </citation>
    <scope>NUCLEOTIDE SEQUENCE</scope>
    <source>
        <strain evidence="3">IBT 29677</strain>
    </source>
</reference>
<feature type="transmembrane region" description="Helical" evidence="2">
    <location>
        <begin position="163"/>
        <end position="182"/>
    </location>
</feature>
<evidence type="ECO:0000256" key="2">
    <source>
        <dbReference type="SAM" id="Phobius"/>
    </source>
</evidence>
<feature type="transmembrane region" description="Helical" evidence="2">
    <location>
        <begin position="248"/>
        <end position="267"/>
    </location>
</feature>
<feature type="transmembrane region" description="Helical" evidence="2">
    <location>
        <begin position="125"/>
        <end position="143"/>
    </location>
</feature>
<dbReference type="Proteomes" id="UP001147747">
    <property type="component" value="Unassembled WGS sequence"/>
</dbReference>
<evidence type="ECO:0000313" key="3">
    <source>
        <dbReference type="EMBL" id="KAJ5385818.1"/>
    </source>
</evidence>
<dbReference type="EMBL" id="JAPZBU010000009">
    <property type="protein sequence ID" value="KAJ5385818.1"/>
    <property type="molecule type" value="Genomic_DNA"/>
</dbReference>
<dbReference type="GeneID" id="81371976"/>
<proteinExistence type="predicted"/>
<dbReference type="InterPro" id="IPR010699">
    <property type="entry name" value="DUF1275"/>
</dbReference>
<sequence>MEKDSQPPVMPDLEASPSPEPKSPRQSSLMRRWKETVDPANADLVCLLLCFLTGLCDSSAYNAWSCFLGMQTGNTIFLGLGASNQPTSKPWGWLKSLISIVTFFAGAMIFSIIMRSVGALRRGTLVVSFLVQALIIIIAVALIEADLIPHSSADMSLDGGPLFLELIPIGLLAFQSAGAMTCSRSLGYNEIPTVVLTSVYFDIASDPKITEKPTGNVKRNRRIGGVVFLLVGAIAGGWLSRSSGGMESALWLAAGLKVVVAFGWVFWKAAPAKIEGMRYTSSAWTGGISGLQSPLAREIRSSTSPKELLFDSVDRLD</sequence>
<dbReference type="OrthoDB" id="5288586at2759"/>
<reference evidence="3" key="2">
    <citation type="journal article" date="2023" name="IMA Fungus">
        <title>Comparative genomic study of the Penicillium genus elucidates a diverse pangenome and 15 lateral gene transfer events.</title>
        <authorList>
            <person name="Petersen C."/>
            <person name="Sorensen T."/>
            <person name="Nielsen M.R."/>
            <person name="Sondergaard T.E."/>
            <person name="Sorensen J.L."/>
            <person name="Fitzpatrick D.A."/>
            <person name="Frisvad J.C."/>
            <person name="Nielsen K.L."/>
        </authorList>
    </citation>
    <scope>NUCLEOTIDE SEQUENCE</scope>
    <source>
        <strain evidence="3">IBT 29677</strain>
    </source>
</reference>
<accession>A0A9X0B2L1</accession>
<feature type="region of interest" description="Disordered" evidence="1">
    <location>
        <begin position="1"/>
        <end position="31"/>
    </location>
</feature>